<dbReference type="PANTHER" id="PTHR47814:SF1">
    <property type="entry name" value="PEPTIDYL-TRNA HYDROLASE ARFB"/>
    <property type="match status" value="1"/>
</dbReference>
<organism evidence="4 5">
    <name type="scientific">Marmoricola endophyticus</name>
    <dbReference type="NCBI Taxonomy" id="2040280"/>
    <lineage>
        <taxon>Bacteria</taxon>
        <taxon>Bacillati</taxon>
        <taxon>Actinomycetota</taxon>
        <taxon>Actinomycetes</taxon>
        <taxon>Propionibacteriales</taxon>
        <taxon>Nocardioidaceae</taxon>
        <taxon>Marmoricola</taxon>
    </lineage>
</organism>
<evidence type="ECO:0000313" key="4">
    <source>
        <dbReference type="EMBL" id="GGF56110.1"/>
    </source>
</evidence>
<dbReference type="GO" id="GO:0003747">
    <property type="term" value="F:translation release factor activity"/>
    <property type="evidence" value="ECO:0007669"/>
    <property type="project" value="InterPro"/>
</dbReference>
<dbReference type="InterPro" id="IPR000352">
    <property type="entry name" value="Pep_chain_release_fac_I"/>
</dbReference>
<comment type="caution">
    <text evidence="4">The sequence shown here is derived from an EMBL/GenBank/DDBJ whole genome shotgun (WGS) entry which is preliminary data.</text>
</comment>
<dbReference type="NCBIfam" id="NF006718">
    <property type="entry name" value="PRK09256.1"/>
    <property type="match status" value="1"/>
</dbReference>
<sequence>MAEGTVGPGGDLFVPPGPGIPQGLLIPAVELSERFSRSSGPGGQSVNTADSRVELVWDAASSAVLTADEQQRVARALGPGPVGITASEHRSQHRNRVAARERLAARVREALAPPPPRRVPTKPSKGSQRRRLDAKTRRGRTKSLRGRVRD</sequence>
<name>A0A917BTD4_9ACTN</name>
<feature type="domain" description="Prokaryotic-type class I peptide chain release factors" evidence="3">
    <location>
        <begin position="26"/>
        <end position="145"/>
    </location>
</feature>
<feature type="compositionally biased region" description="Basic and acidic residues" evidence="2">
    <location>
        <begin position="98"/>
        <end position="109"/>
    </location>
</feature>
<reference evidence="4" key="1">
    <citation type="journal article" date="2014" name="Int. J. Syst. Evol. Microbiol.">
        <title>Complete genome sequence of Corynebacterium casei LMG S-19264T (=DSM 44701T), isolated from a smear-ripened cheese.</title>
        <authorList>
            <consortium name="US DOE Joint Genome Institute (JGI-PGF)"/>
            <person name="Walter F."/>
            <person name="Albersmeier A."/>
            <person name="Kalinowski J."/>
            <person name="Ruckert C."/>
        </authorList>
    </citation>
    <scope>NUCLEOTIDE SEQUENCE</scope>
    <source>
        <strain evidence="4">CGMCC 1.16067</strain>
    </source>
</reference>
<dbReference type="Pfam" id="PF00472">
    <property type="entry name" value="RF-1"/>
    <property type="match status" value="1"/>
</dbReference>
<dbReference type="PANTHER" id="PTHR47814">
    <property type="entry name" value="PEPTIDYL-TRNA HYDROLASE ARFB"/>
    <property type="match status" value="1"/>
</dbReference>
<dbReference type="InterPro" id="IPR045853">
    <property type="entry name" value="Pep_chain_release_fac_I_sf"/>
</dbReference>
<dbReference type="GO" id="GO:0043022">
    <property type="term" value="F:ribosome binding"/>
    <property type="evidence" value="ECO:0007669"/>
    <property type="project" value="TreeGrafter"/>
</dbReference>
<evidence type="ECO:0000313" key="5">
    <source>
        <dbReference type="Proteomes" id="UP000649179"/>
    </source>
</evidence>
<dbReference type="RefSeq" id="WP_188780725.1">
    <property type="nucleotide sequence ID" value="NZ_BMKQ01000001.1"/>
</dbReference>
<proteinExistence type="inferred from homology"/>
<dbReference type="Gene3D" id="3.30.160.20">
    <property type="match status" value="1"/>
</dbReference>
<dbReference type="Proteomes" id="UP000649179">
    <property type="component" value="Unassembled WGS sequence"/>
</dbReference>
<dbReference type="GO" id="GO:0004045">
    <property type="term" value="F:peptidyl-tRNA hydrolase activity"/>
    <property type="evidence" value="ECO:0007669"/>
    <property type="project" value="TreeGrafter"/>
</dbReference>
<comment type="similarity">
    <text evidence="1">Belongs to the prokaryotic/mitochondrial release factor family.</text>
</comment>
<evidence type="ECO:0000256" key="2">
    <source>
        <dbReference type="SAM" id="MobiDB-lite"/>
    </source>
</evidence>
<feature type="compositionally biased region" description="Basic residues" evidence="2">
    <location>
        <begin position="137"/>
        <end position="150"/>
    </location>
</feature>
<reference evidence="4" key="2">
    <citation type="submission" date="2020-09" db="EMBL/GenBank/DDBJ databases">
        <authorList>
            <person name="Sun Q."/>
            <person name="Zhou Y."/>
        </authorList>
    </citation>
    <scope>NUCLEOTIDE SEQUENCE</scope>
    <source>
        <strain evidence="4">CGMCC 1.16067</strain>
    </source>
</reference>
<evidence type="ECO:0000259" key="3">
    <source>
        <dbReference type="Pfam" id="PF00472"/>
    </source>
</evidence>
<gene>
    <name evidence="4" type="ORF">GCM10011519_32550</name>
</gene>
<keyword evidence="4" id="KW-0378">Hydrolase</keyword>
<dbReference type="EMBL" id="BMKQ01000001">
    <property type="protein sequence ID" value="GGF56110.1"/>
    <property type="molecule type" value="Genomic_DNA"/>
</dbReference>
<accession>A0A917BTD4</accession>
<keyword evidence="5" id="KW-1185">Reference proteome</keyword>
<feature type="region of interest" description="Disordered" evidence="2">
    <location>
        <begin position="79"/>
        <end position="150"/>
    </location>
</feature>
<protein>
    <submittedName>
        <fullName evidence="4">Aminoacyl-tRNA hydrolase</fullName>
    </submittedName>
</protein>
<dbReference type="AlphaFoldDB" id="A0A917BTD4"/>
<dbReference type="GO" id="GO:0072344">
    <property type="term" value="P:rescue of stalled ribosome"/>
    <property type="evidence" value="ECO:0007669"/>
    <property type="project" value="TreeGrafter"/>
</dbReference>
<dbReference type="SUPFAM" id="SSF75620">
    <property type="entry name" value="Release factor"/>
    <property type="match status" value="1"/>
</dbReference>
<evidence type="ECO:0000256" key="1">
    <source>
        <dbReference type="ARBA" id="ARBA00010835"/>
    </source>
</evidence>